<comment type="subunit">
    <text evidence="1">Self-associates forming complexes of several hundred monomers.</text>
</comment>
<comment type="caution">
    <text evidence="7">The sequence shown here is derived from an EMBL/GenBank/DDBJ whole genome shotgun (WGS) entry which is preliminary data.</text>
</comment>
<evidence type="ECO:0000313" key="8">
    <source>
        <dbReference type="Proteomes" id="UP000036403"/>
    </source>
</evidence>
<evidence type="ECO:0000256" key="5">
    <source>
        <dbReference type="ARBA" id="ARBA00025466"/>
    </source>
</evidence>
<evidence type="ECO:0000256" key="4">
    <source>
        <dbReference type="ARBA" id="ARBA00023163"/>
    </source>
</evidence>
<keyword evidence="3" id="KW-0805">Transcription regulation</keyword>
<keyword evidence="4" id="KW-0804">Transcription</keyword>
<dbReference type="EMBL" id="LBMM01009895">
    <property type="protein sequence ID" value="KMQ87807.1"/>
    <property type="molecule type" value="Genomic_DNA"/>
</dbReference>
<keyword evidence="8" id="KW-1185">Reference proteome</keyword>
<dbReference type="STRING" id="67767.A0A0J7KBY9"/>
<evidence type="ECO:0000313" key="7">
    <source>
        <dbReference type="EMBL" id="KMQ87807.1"/>
    </source>
</evidence>
<evidence type="ECO:0000256" key="3">
    <source>
        <dbReference type="ARBA" id="ARBA00023015"/>
    </source>
</evidence>
<proteinExistence type="predicted"/>
<dbReference type="Proteomes" id="UP000036403">
    <property type="component" value="Unassembled WGS sequence"/>
</dbReference>
<dbReference type="Pfam" id="PF13873">
    <property type="entry name" value="Myb_DNA-bind_5"/>
    <property type="match status" value="1"/>
</dbReference>
<reference evidence="7 8" key="1">
    <citation type="submission" date="2015-04" db="EMBL/GenBank/DDBJ databases">
        <title>Lasius niger genome sequencing.</title>
        <authorList>
            <person name="Konorov E.A."/>
            <person name="Nikitin M.A."/>
            <person name="Kirill M.V."/>
            <person name="Chang P."/>
        </authorList>
    </citation>
    <scope>NUCLEOTIDE SEQUENCE [LARGE SCALE GENOMIC DNA]</scope>
    <source>
        <tissue evidence="7">Whole</tissue>
    </source>
</reference>
<dbReference type="OrthoDB" id="7555379at2759"/>
<feature type="domain" description="Myb/SANT-like DNA-binding" evidence="6">
    <location>
        <begin position="6"/>
        <end position="42"/>
    </location>
</feature>
<dbReference type="AlphaFoldDB" id="A0A0J7KBY9"/>
<dbReference type="InterPro" id="IPR028002">
    <property type="entry name" value="Myb_DNA-bind_5"/>
</dbReference>
<evidence type="ECO:0000256" key="1">
    <source>
        <dbReference type="ARBA" id="ARBA00011764"/>
    </source>
</evidence>
<gene>
    <name evidence="7" type="ORF">RF55_12821</name>
</gene>
<evidence type="ECO:0000259" key="6">
    <source>
        <dbReference type="Pfam" id="PF13873"/>
    </source>
</evidence>
<comment type="function">
    <text evidence="5">Involved in transvection phenomena (= synapsis-dependent gene expression), where the synaptic pairing of chromosomes carrying genes with which zeste interacts influences the expression of these genes. Zeste binds to DNA and stimulates transcription from a nearby promoter.</text>
</comment>
<dbReference type="PaxDb" id="67767-A0A0J7KBY9"/>
<name>A0A0J7KBY9_LASNI</name>
<protein>
    <recommendedName>
        <fullName evidence="2">Regulatory protein zeste</fullName>
    </recommendedName>
</protein>
<organism evidence="7 8">
    <name type="scientific">Lasius niger</name>
    <name type="common">Black garden ant</name>
    <dbReference type="NCBI Taxonomy" id="67767"/>
    <lineage>
        <taxon>Eukaryota</taxon>
        <taxon>Metazoa</taxon>
        <taxon>Ecdysozoa</taxon>
        <taxon>Arthropoda</taxon>
        <taxon>Hexapoda</taxon>
        <taxon>Insecta</taxon>
        <taxon>Pterygota</taxon>
        <taxon>Neoptera</taxon>
        <taxon>Endopterygota</taxon>
        <taxon>Hymenoptera</taxon>
        <taxon>Apocrita</taxon>
        <taxon>Aculeata</taxon>
        <taxon>Formicoidea</taxon>
        <taxon>Formicidae</taxon>
        <taxon>Formicinae</taxon>
        <taxon>Lasius</taxon>
        <taxon>Lasius</taxon>
    </lineage>
</organism>
<accession>A0A0J7KBY9</accession>
<sequence length="161" mass="18223">MLYMEKKKQKWAELTNELNSFQGATKTVDQWQMVWRDLKSRISIKAKDLRKAKGLTGNKAIAQSELTELELRVIGLIGAEYIEGSKYCANSIPEEEIHAESSKIQAEASKMNALAVTEIAHGITKLADTAAVMAINEKERIRVFEKRIAIMEHMLPTYLNK</sequence>
<evidence type="ECO:0000256" key="2">
    <source>
        <dbReference type="ARBA" id="ARBA00016807"/>
    </source>
</evidence>